<dbReference type="RefSeq" id="WP_103918961.1">
    <property type="nucleotide sequence ID" value="NZ_FMSV02000136.1"/>
</dbReference>
<keyword evidence="1" id="KW-0812">Transmembrane</keyword>
<dbReference type="Proteomes" id="UP000236724">
    <property type="component" value="Unassembled WGS sequence"/>
</dbReference>
<name>A0A1H6F7N6_9GAMM</name>
<dbReference type="EMBL" id="FMSV02000136">
    <property type="protein sequence ID" value="SEH04965.1"/>
    <property type="molecule type" value="Genomic_DNA"/>
</dbReference>
<feature type="transmembrane region" description="Helical" evidence="1">
    <location>
        <begin position="170"/>
        <end position="187"/>
    </location>
</feature>
<keyword evidence="3" id="KW-1185">Reference proteome</keyword>
<dbReference type="OrthoDB" id="7425566at2"/>
<keyword evidence="1" id="KW-0472">Membrane</keyword>
<dbReference type="PANTHER" id="PTHR33979">
    <property type="entry name" value="OS02G0221600 PROTEIN"/>
    <property type="match status" value="1"/>
</dbReference>
<feature type="transmembrane region" description="Helical" evidence="1">
    <location>
        <begin position="146"/>
        <end position="163"/>
    </location>
</feature>
<dbReference type="AlphaFoldDB" id="A0A1H6F7N6"/>
<reference evidence="2 3" key="1">
    <citation type="submission" date="2016-10" db="EMBL/GenBank/DDBJ databases">
        <authorList>
            <person name="de Groot N.N."/>
        </authorList>
    </citation>
    <scope>NUCLEOTIDE SEQUENCE [LARGE SCALE GENOMIC DNA]</scope>
    <source>
        <strain evidence="2">MBHS1</strain>
    </source>
</reference>
<evidence type="ECO:0000256" key="1">
    <source>
        <dbReference type="SAM" id="Phobius"/>
    </source>
</evidence>
<feature type="transmembrane region" description="Helical" evidence="1">
    <location>
        <begin position="123"/>
        <end position="140"/>
    </location>
</feature>
<organism evidence="2 3">
    <name type="scientific">Candidatus Venteria ishoeyi</name>
    <dbReference type="NCBI Taxonomy" id="1899563"/>
    <lineage>
        <taxon>Bacteria</taxon>
        <taxon>Pseudomonadati</taxon>
        <taxon>Pseudomonadota</taxon>
        <taxon>Gammaproteobacteria</taxon>
        <taxon>Thiotrichales</taxon>
        <taxon>Thiotrichaceae</taxon>
        <taxon>Venteria</taxon>
    </lineage>
</organism>
<feature type="transmembrane region" description="Helical" evidence="1">
    <location>
        <begin position="95"/>
        <end position="114"/>
    </location>
</feature>
<evidence type="ECO:0000313" key="2">
    <source>
        <dbReference type="EMBL" id="SEH04965.1"/>
    </source>
</evidence>
<keyword evidence="1" id="KW-1133">Transmembrane helix</keyword>
<evidence type="ECO:0000313" key="3">
    <source>
        <dbReference type="Proteomes" id="UP000236724"/>
    </source>
</evidence>
<gene>
    <name evidence="2" type="ORF">MBHS_00818</name>
</gene>
<sequence length="242" mass="26983">MDITPQADSHTHSRRAALYTLLIAAIVTVVIWQFPWGNYVLYPFTILATWFHEMGHGLSAQLLGGNFERLTLYADGSGVARYTTTVDFSGFKKGIIAAAGPLGPAIAGAIFIIAGRNYRSGQICLWLLLLILVLSAFLWIRSGFGLSATLLLAGSLFLILWLTPHWMQQFTIQFLGVQAIISAWRQLDYLFTYSVTIADQAPMLSDTGQMAKYLFLPYWFWASFLIVIGLALLFGSLRIAYR</sequence>
<protein>
    <submittedName>
        <fullName evidence="2">Uncharacterized protein</fullName>
    </submittedName>
</protein>
<dbReference type="InterPro" id="IPR049500">
    <property type="entry name" value="Peptidase_M50B-like"/>
</dbReference>
<accession>A0A1H6F7N6</accession>
<dbReference type="PANTHER" id="PTHR33979:SF2">
    <property type="entry name" value="PEPTIDASE M50B-LIKE-DOMAIN-CONTAINING PROTEIN"/>
    <property type="match status" value="1"/>
</dbReference>
<feature type="transmembrane region" description="Helical" evidence="1">
    <location>
        <begin position="16"/>
        <end position="34"/>
    </location>
</feature>
<proteinExistence type="predicted"/>
<dbReference type="Pfam" id="PF13398">
    <property type="entry name" value="Peptidase_M50B"/>
    <property type="match status" value="1"/>
</dbReference>
<feature type="transmembrane region" description="Helical" evidence="1">
    <location>
        <begin position="218"/>
        <end position="241"/>
    </location>
</feature>